<feature type="region of interest" description="Disordered" evidence="1">
    <location>
        <begin position="78"/>
        <end position="102"/>
    </location>
</feature>
<evidence type="ECO:0000256" key="2">
    <source>
        <dbReference type="SAM" id="Phobius"/>
    </source>
</evidence>
<name>A0ABW0TXW1_9BACL</name>
<evidence type="ECO:0000313" key="4">
    <source>
        <dbReference type="Proteomes" id="UP001596071"/>
    </source>
</evidence>
<dbReference type="EMBL" id="JBHSNP010000011">
    <property type="protein sequence ID" value="MFC5603228.1"/>
    <property type="molecule type" value="Genomic_DNA"/>
</dbReference>
<dbReference type="RefSeq" id="WP_381443563.1">
    <property type="nucleotide sequence ID" value="NZ_JBHSNP010000011.1"/>
</dbReference>
<evidence type="ECO:0000313" key="3">
    <source>
        <dbReference type="EMBL" id="MFC5603228.1"/>
    </source>
</evidence>
<keyword evidence="4" id="KW-1185">Reference proteome</keyword>
<keyword evidence="2" id="KW-0812">Transmembrane</keyword>
<evidence type="ECO:0000256" key="1">
    <source>
        <dbReference type="SAM" id="MobiDB-lite"/>
    </source>
</evidence>
<dbReference type="Proteomes" id="UP001596071">
    <property type="component" value="Unassembled WGS sequence"/>
</dbReference>
<evidence type="ECO:0008006" key="5">
    <source>
        <dbReference type="Google" id="ProtNLM"/>
    </source>
</evidence>
<accession>A0ABW0TXW1</accession>
<feature type="transmembrane region" description="Helical" evidence="2">
    <location>
        <begin position="51"/>
        <end position="72"/>
    </location>
</feature>
<sequence length="398" mass="44783">MTNNQWDDDKLENLLHSMPKIEDNRSKEQILKRLKQDQRLKKPRRMNPMKWMPVIVAAAALLLISLLVPSMLNNKDGAMEDAGAPRSLSIERSMDPSSENETMEEADTFDTSEAKESAAMTFATVESHVVLADELHDIRAFQIGLVESANVIPITLLIPESTIQSDFPEGNPGVIDLYNKYAAVIPEEEFGFDDYHPYKGTLSVENGILHHQIPDDHAYDLSSAPNEVYLKTMRDTFSEFGKLQLIDEKGNPTSFESVGKSDPVELKQPFPYYKYTMPSGKVYLAPYNPLNTTDTVAEGLVEMKEVNGNIVESLIPGNVDYDVQEEDNIAVITFKEQLDVNAFDQNTINQMIEGFMMTAKGYDKQVRLENVVQESFGKYDLTKALPMPLGSNPIWFTP</sequence>
<keyword evidence="2" id="KW-1133">Transmembrane helix</keyword>
<protein>
    <recommendedName>
        <fullName evidence="5">Sigma-X negative effector</fullName>
    </recommendedName>
</protein>
<comment type="caution">
    <text evidence="3">The sequence shown here is derived from an EMBL/GenBank/DDBJ whole genome shotgun (WGS) entry which is preliminary data.</text>
</comment>
<organism evidence="3 4">
    <name type="scientific">Sporosarcina koreensis</name>
    <dbReference type="NCBI Taxonomy" id="334735"/>
    <lineage>
        <taxon>Bacteria</taxon>
        <taxon>Bacillati</taxon>
        <taxon>Bacillota</taxon>
        <taxon>Bacilli</taxon>
        <taxon>Bacillales</taxon>
        <taxon>Caryophanaceae</taxon>
        <taxon>Sporosarcina</taxon>
    </lineage>
</organism>
<gene>
    <name evidence="3" type="ORF">ACFPTP_08325</name>
</gene>
<keyword evidence="2" id="KW-0472">Membrane</keyword>
<proteinExistence type="predicted"/>
<reference evidence="4" key="1">
    <citation type="journal article" date="2019" name="Int. J. Syst. Evol. Microbiol.">
        <title>The Global Catalogue of Microorganisms (GCM) 10K type strain sequencing project: providing services to taxonomists for standard genome sequencing and annotation.</title>
        <authorList>
            <consortium name="The Broad Institute Genomics Platform"/>
            <consortium name="The Broad Institute Genome Sequencing Center for Infectious Disease"/>
            <person name="Wu L."/>
            <person name="Ma J."/>
        </authorList>
    </citation>
    <scope>NUCLEOTIDE SEQUENCE [LARGE SCALE GENOMIC DNA]</scope>
    <source>
        <strain evidence="4">KACC 11299</strain>
    </source>
</reference>